<feature type="region of interest" description="Disordered" evidence="1">
    <location>
        <begin position="110"/>
        <end position="135"/>
    </location>
</feature>
<proteinExistence type="predicted"/>
<feature type="compositionally biased region" description="Basic and acidic residues" evidence="1">
    <location>
        <begin position="1"/>
        <end position="23"/>
    </location>
</feature>
<evidence type="ECO:0000313" key="3">
    <source>
        <dbReference type="Proteomes" id="UP001056648"/>
    </source>
</evidence>
<name>A0ABY4VUY3_9BURK</name>
<dbReference type="Proteomes" id="UP001056648">
    <property type="component" value="Chromosome 2"/>
</dbReference>
<dbReference type="EMBL" id="CP098736">
    <property type="protein sequence ID" value="USE80765.1"/>
    <property type="molecule type" value="Genomic_DNA"/>
</dbReference>
<accession>A0ABY4VUY3</accession>
<evidence type="ECO:0000256" key="1">
    <source>
        <dbReference type="SAM" id="MobiDB-lite"/>
    </source>
</evidence>
<protein>
    <submittedName>
        <fullName evidence="2">Uncharacterized protein</fullName>
    </submittedName>
</protein>
<evidence type="ECO:0000313" key="2">
    <source>
        <dbReference type="EMBL" id="USE80765.1"/>
    </source>
</evidence>
<keyword evidence="3" id="KW-1185">Reference proteome</keyword>
<feature type="region of interest" description="Disordered" evidence="1">
    <location>
        <begin position="1"/>
        <end position="35"/>
    </location>
</feature>
<sequence length="178" mass="19065">MIAAGKEKPALDAEGSEGNKETKPNQTTKQELQTKSCKQAVKKWNPGMAMLKRGQISDDVTLKESVRLAAMKEPNVIWGITVVDEAGKTKAGRSLEDVYRQEGPVYPTMPARAAGTEPDAQSLQPYSNAATSPRGHTALAPAASGWSLVVRFPARQTLVLSGFATRPSYSLARAVPSI</sequence>
<gene>
    <name evidence="2" type="ORF">NDR89_13500</name>
</gene>
<dbReference type="RefSeq" id="WP_252253499.1">
    <property type="nucleotide sequence ID" value="NZ_CP098736.1"/>
</dbReference>
<feature type="compositionally biased region" description="Polar residues" evidence="1">
    <location>
        <begin position="119"/>
        <end position="131"/>
    </location>
</feature>
<organism evidence="2 3">
    <name type="scientific">Cupriavidus gilardii</name>
    <dbReference type="NCBI Taxonomy" id="82541"/>
    <lineage>
        <taxon>Bacteria</taxon>
        <taxon>Pseudomonadati</taxon>
        <taxon>Pseudomonadota</taxon>
        <taxon>Betaproteobacteria</taxon>
        <taxon>Burkholderiales</taxon>
        <taxon>Burkholderiaceae</taxon>
        <taxon>Cupriavidus</taxon>
    </lineage>
</organism>
<feature type="compositionally biased region" description="Polar residues" evidence="1">
    <location>
        <begin position="24"/>
        <end position="35"/>
    </location>
</feature>
<reference evidence="2" key="1">
    <citation type="submission" date="2022-06" db="EMBL/GenBank/DDBJ databases">
        <title>Complete genome sequence and characterization of Cupriavidus gilardii QJ1 isolated from contaminating cells.</title>
        <authorList>
            <person name="Qi J."/>
        </authorList>
    </citation>
    <scope>NUCLEOTIDE SEQUENCE</scope>
    <source>
        <strain evidence="2">QJ1</strain>
    </source>
</reference>